<dbReference type="SUPFAM" id="SSF56112">
    <property type="entry name" value="Protein kinase-like (PK-like)"/>
    <property type="match status" value="1"/>
</dbReference>
<dbReference type="SUPFAM" id="SSF57850">
    <property type="entry name" value="RING/U-box"/>
    <property type="match status" value="1"/>
</dbReference>
<dbReference type="Pfam" id="PF04564">
    <property type="entry name" value="U-box"/>
    <property type="match status" value="1"/>
</dbReference>
<protein>
    <recommendedName>
        <fullName evidence="8">Non-specific serine/threonine protein kinase</fullName>
    </recommendedName>
</protein>
<dbReference type="InterPro" id="IPR000719">
    <property type="entry name" value="Prot_kinase_dom"/>
</dbReference>
<evidence type="ECO:0000259" key="4">
    <source>
        <dbReference type="PROSITE" id="PS50011"/>
    </source>
</evidence>
<keyword evidence="1" id="KW-0547">Nucleotide-binding</keyword>
<dbReference type="SMART" id="SM00504">
    <property type="entry name" value="Ubox"/>
    <property type="match status" value="1"/>
</dbReference>
<dbReference type="Gene3D" id="3.30.40.10">
    <property type="entry name" value="Zinc/RING finger domain, C3HC4 (zinc finger)"/>
    <property type="match status" value="1"/>
</dbReference>
<dbReference type="EMBL" id="CAJNOG010000113">
    <property type="protein sequence ID" value="CAF0961064.1"/>
    <property type="molecule type" value="Genomic_DNA"/>
</dbReference>
<dbReference type="PROSITE" id="PS00109">
    <property type="entry name" value="PROTEIN_KINASE_TYR"/>
    <property type="match status" value="1"/>
</dbReference>
<dbReference type="PROSITE" id="PS50011">
    <property type="entry name" value="PROTEIN_KINASE_DOM"/>
    <property type="match status" value="1"/>
</dbReference>
<dbReference type="InterPro" id="IPR050198">
    <property type="entry name" value="Non-receptor_tyrosine_kinases"/>
</dbReference>
<evidence type="ECO:0000256" key="3">
    <source>
        <dbReference type="SAM" id="MobiDB-lite"/>
    </source>
</evidence>
<keyword evidence="2" id="KW-0067">ATP-binding</keyword>
<gene>
    <name evidence="6" type="ORF">JYZ213_LOCUS13840</name>
</gene>
<feature type="compositionally biased region" description="Polar residues" evidence="3">
    <location>
        <begin position="383"/>
        <end position="393"/>
    </location>
</feature>
<evidence type="ECO:0000256" key="2">
    <source>
        <dbReference type="ARBA" id="ARBA00022840"/>
    </source>
</evidence>
<organism evidence="6 7">
    <name type="scientific">Adineta steineri</name>
    <dbReference type="NCBI Taxonomy" id="433720"/>
    <lineage>
        <taxon>Eukaryota</taxon>
        <taxon>Metazoa</taxon>
        <taxon>Spiralia</taxon>
        <taxon>Gnathifera</taxon>
        <taxon>Rotifera</taxon>
        <taxon>Eurotatoria</taxon>
        <taxon>Bdelloidea</taxon>
        <taxon>Adinetida</taxon>
        <taxon>Adinetidae</taxon>
        <taxon>Adineta</taxon>
    </lineage>
</organism>
<feature type="compositionally biased region" description="Basic and acidic residues" evidence="3">
    <location>
        <begin position="343"/>
        <end position="362"/>
    </location>
</feature>
<feature type="domain" description="Protein kinase" evidence="4">
    <location>
        <begin position="85"/>
        <end position="350"/>
    </location>
</feature>
<evidence type="ECO:0000313" key="6">
    <source>
        <dbReference type="EMBL" id="CAF0961064.1"/>
    </source>
</evidence>
<sequence length="526" mass="59778">MHDSLICPITFDLFRDPVVAEDGHSYEREAIINWIRANGTSPLTREPLTVGALRPNHTLKKLVDEFETASRSKNFQFKLGVDVKTKSHRALFQTFGKTIYEAEWIKDNDSRPRIVLLKINGARAKKEASFYVDLTRHPSIVRTFGLVHSDNNEDDQDTQNSVTLLQELAPEGSLYEVLQHIGLNENILQAMFLQITDAMIFLAHNGIIHGDLACRNVLVFRLDKQEPHKNIVKLTDFGISRHSKLYAPTNSTATTTINIVPTRYAAPEVLANEQYSEKSDVYSMGVLMWEAYSKGKIPWSQSNSDAEVKRQSTCRTASMELRSNREQARAHLNTDYTTARDISASHHDYTSTRRTASPRDKQFTTTEGKLALNNDQEIDRTRNTAPRTQQQPNIVDYSSVPSPTHYLPASIRPLPLPNRTFPSPVRSPHERDYYDDYNPYLYDDDNPSPTHHEVPYYDDARVGIVHEFVSSIFASLSRAEDEKKVPLVPIHIAEVTEQKQQQHHHLTVAPLHMTSHSKNGSTAVEL</sequence>
<proteinExistence type="predicted"/>
<dbReference type="GO" id="GO:0004842">
    <property type="term" value="F:ubiquitin-protein transferase activity"/>
    <property type="evidence" value="ECO:0007669"/>
    <property type="project" value="InterPro"/>
</dbReference>
<dbReference type="Gene3D" id="1.10.510.10">
    <property type="entry name" value="Transferase(Phosphotransferase) domain 1"/>
    <property type="match status" value="1"/>
</dbReference>
<dbReference type="InterPro" id="IPR001245">
    <property type="entry name" value="Ser-Thr/Tyr_kinase_cat_dom"/>
</dbReference>
<dbReference type="AlphaFoldDB" id="A0A814E016"/>
<comment type="caution">
    <text evidence="6">The sequence shown here is derived from an EMBL/GenBank/DDBJ whole genome shotgun (WGS) entry which is preliminary data.</text>
</comment>
<feature type="region of interest" description="Disordered" evidence="3">
    <location>
        <begin position="334"/>
        <end position="401"/>
    </location>
</feature>
<dbReference type="Pfam" id="PF07714">
    <property type="entry name" value="PK_Tyr_Ser-Thr"/>
    <property type="match status" value="1"/>
</dbReference>
<evidence type="ECO:0000313" key="7">
    <source>
        <dbReference type="Proteomes" id="UP000663845"/>
    </source>
</evidence>
<dbReference type="InterPro" id="IPR011009">
    <property type="entry name" value="Kinase-like_dom_sf"/>
</dbReference>
<dbReference type="CDD" id="cd16655">
    <property type="entry name" value="RING-Ubox_WDSUB1-like"/>
    <property type="match status" value="1"/>
</dbReference>
<dbReference type="InterPro" id="IPR013083">
    <property type="entry name" value="Znf_RING/FYVE/PHD"/>
</dbReference>
<dbReference type="GO" id="GO:0005524">
    <property type="term" value="F:ATP binding"/>
    <property type="evidence" value="ECO:0007669"/>
    <property type="project" value="UniProtKB-KW"/>
</dbReference>
<reference evidence="6" key="1">
    <citation type="submission" date="2021-02" db="EMBL/GenBank/DDBJ databases">
        <authorList>
            <person name="Nowell W R."/>
        </authorList>
    </citation>
    <scope>NUCLEOTIDE SEQUENCE</scope>
</reference>
<dbReference type="PROSITE" id="PS51698">
    <property type="entry name" value="U_BOX"/>
    <property type="match status" value="1"/>
</dbReference>
<accession>A0A814E016</accession>
<evidence type="ECO:0000256" key="1">
    <source>
        <dbReference type="ARBA" id="ARBA00022741"/>
    </source>
</evidence>
<dbReference type="InterPro" id="IPR003613">
    <property type="entry name" value="Ubox_domain"/>
</dbReference>
<name>A0A814E016_9BILA</name>
<dbReference type="Proteomes" id="UP000663845">
    <property type="component" value="Unassembled WGS sequence"/>
</dbReference>
<dbReference type="GO" id="GO:0004672">
    <property type="term" value="F:protein kinase activity"/>
    <property type="evidence" value="ECO:0007669"/>
    <property type="project" value="InterPro"/>
</dbReference>
<evidence type="ECO:0000259" key="5">
    <source>
        <dbReference type="PROSITE" id="PS51698"/>
    </source>
</evidence>
<evidence type="ECO:0008006" key="8">
    <source>
        <dbReference type="Google" id="ProtNLM"/>
    </source>
</evidence>
<dbReference type="GO" id="GO:0016567">
    <property type="term" value="P:protein ubiquitination"/>
    <property type="evidence" value="ECO:0007669"/>
    <property type="project" value="InterPro"/>
</dbReference>
<dbReference type="PANTHER" id="PTHR24418">
    <property type="entry name" value="TYROSINE-PROTEIN KINASE"/>
    <property type="match status" value="1"/>
</dbReference>
<dbReference type="InterPro" id="IPR008266">
    <property type="entry name" value="Tyr_kinase_AS"/>
</dbReference>
<feature type="domain" description="U-box" evidence="5">
    <location>
        <begin position="1"/>
        <end position="73"/>
    </location>
</feature>